<dbReference type="Proteomes" id="UP001597440">
    <property type="component" value="Unassembled WGS sequence"/>
</dbReference>
<dbReference type="Pfam" id="PF00535">
    <property type="entry name" value="Glycos_transf_2"/>
    <property type="match status" value="1"/>
</dbReference>
<keyword evidence="3" id="KW-1185">Reference proteome</keyword>
<dbReference type="PANTHER" id="PTHR22916">
    <property type="entry name" value="GLYCOSYLTRANSFERASE"/>
    <property type="match status" value="1"/>
</dbReference>
<accession>A0ABW5L0D3</accession>
<dbReference type="InterPro" id="IPR001173">
    <property type="entry name" value="Glyco_trans_2-like"/>
</dbReference>
<dbReference type="RefSeq" id="WP_210355972.1">
    <property type="nucleotide sequence ID" value="NZ_JAEQMU010000006.1"/>
</dbReference>
<evidence type="ECO:0000259" key="1">
    <source>
        <dbReference type="Pfam" id="PF00535"/>
    </source>
</evidence>
<name>A0ABW5L0D3_9SPHI</name>
<gene>
    <name evidence="2" type="ORF">ACFSQW_07495</name>
</gene>
<comment type="caution">
    <text evidence="2">The sequence shown here is derived from an EMBL/GenBank/DDBJ whole genome shotgun (WGS) entry which is preliminary data.</text>
</comment>
<evidence type="ECO:0000313" key="2">
    <source>
        <dbReference type="EMBL" id="MFD2554228.1"/>
    </source>
</evidence>
<dbReference type="InterPro" id="IPR029044">
    <property type="entry name" value="Nucleotide-diphossugar_trans"/>
</dbReference>
<organism evidence="2 3">
    <name type="scientific">Sphingobacterium tabacisoli</name>
    <dbReference type="NCBI Taxonomy" id="2044855"/>
    <lineage>
        <taxon>Bacteria</taxon>
        <taxon>Pseudomonadati</taxon>
        <taxon>Bacteroidota</taxon>
        <taxon>Sphingobacteriia</taxon>
        <taxon>Sphingobacteriales</taxon>
        <taxon>Sphingobacteriaceae</taxon>
        <taxon>Sphingobacterium</taxon>
    </lineage>
</organism>
<protein>
    <submittedName>
        <fullName evidence="2">Glycosyltransferase family 2 protein</fullName>
    </submittedName>
</protein>
<dbReference type="CDD" id="cd00761">
    <property type="entry name" value="Glyco_tranf_GTA_type"/>
    <property type="match status" value="1"/>
</dbReference>
<feature type="domain" description="Glycosyltransferase 2-like" evidence="1">
    <location>
        <begin position="12"/>
        <end position="138"/>
    </location>
</feature>
<dbReference type="Gene3D" id="3.90.550.10">
    <property type="entry name" value="Spore Coat Polysaccharide Biosynthesis Protein SpsA, Chain A"/>
    <property type="match status" value="1"/>
</dbReference>
<sequence length="268" mass="30442">MEIETKGGVKISVVIPMYNSEKAIERALSSVINQTYKGTFEIIVVNDGSTDSSAKVVEDFKIRNPDSVIKLINQENGGVSRARNTGLKNATGDFIALLDSDDAWYEEKIDVQLEIFNNNSEVDFLGASFEGFGLKNKAIGGLIKIEFKMLLFKNYFQPSTILFRRKVLDNVGWFDETQRYAEEGNYFMRVAKLFNCYFLNRNLIFFGDGKAGFGESGLSANLKEMEKGELKNLKFVYTQGWINTAMYASTVCYSLLKYFRRVIIVKLR</sequence>
<reference evidence="3" key="1">
    <citation type="journal article" date="2019" name="Int. J. Syst. Evol. Microbiol.">
        <title>The Global Catalogue of Microorganisms (GCM) 10K type strain sequencing project: providing services to taxonomists for standard genome sequencing and annotation.</title>
        <authorList>
            <consortium name="The Broad Institute Genomics Platform"/>
            <consortium name="The Broad Institute Genome Sequencing Center for Infectious Disease"/>
            <person name="Wu L."/>
            <person name="Ma J."/>
        </authorList>
    </citation>
    <scope>NUCLEOTIDE SEQUENCE [LARGE SCALE GENOMIC DNA]</scope>
    <source>
        <strain evidence="3">KCTC 52298</strain>
    </source>
</reference>
<dbReference type="EMBL" id="JBHULD010000008">
    <property type="protein sequence ID" value="MFD2554228.1"/>
    <property type="molecule type" value="Genomic_DNA"/>
</dbReference>
<evidence type="ECO:0000313" key="3">
    <source>
        <dbReference type="Proteomes" id="UP001597440"/>
    </source>
</evidence>
<dbReference type="SUPFAM" id="SSF53448">
    <property type="entry name" value="Nucleotide-diphospho-sugar transferases"/>
    <property type="match status" value="1"/>
</dbReference>
<proteinExistence type="predicted"/>